<keyword evidence="3 5" id="KW-0863">Zinc-finger</keyword>
<evidence type="ECO:0000256" key="2">
    <source>
        <dbReference type="ARBA" id="ARBA00022737"/>
    </source>
</evidence>
<evidence type="ECO:0000256" key="6">
    <source>
        <dbReference type="SAM" id="MobiDB-lite"/>
    </source>
</evidence>
<dbReference type="GO" id="GO:0008270">
    <property type="term" value="F:zinc ion binding"/>
    <property type="evidence" value="ECO:0007669"/>
    <property type="project" value="UniProtKB-KW"/>
</dbReference>
<evidence type="ECO:0000256" key="1">
    <source>
        <dbReference type="ARBA" id="ARBA00022723"/>
    </source>
</evidence>
<dbReference type="OrthoDB" id="3535323at2759"/>
<dbReference type="KEGG" id="scac:106087437"/>
<feature type="region of interest" description="Disordered" evidence="6">
    <location>
        <begin position="342"/>
        <end position="367"/>
    </location>
</feature>
<protein>
    <recommendedName>
        <fullName evidence="7">C2H2-type domain-containing protein</fullName>
    </recommendedName>
</protein>
<dbReference type="VEuPathDB" id="VectorBase:SCAU013867"/>
<dbReference type="PANTHER" id="PTHR24379">
    <property type="entry name" value="KRAB AND ZINC FINGER DOMAIN-CONTAINING"/>
    <property type="match status" value="1"/>
</dbReference>
<dbReference type="Proteomes" id="UP000095300">
    <property type="component" value="Unassembled WGS sequence"/>
</dbReference>
<feature type="domain" description="C2H2-type" evidence="7">
    <location>
        <begin position="403"/>
        <end position="426"/>
    </location>
</feature>
<dbReference type="GO" id="GO:0005634">
    <property type="term" value="C:nucleus"/>
    <property type="evidence" value="ECO:0007669"/>
    <property type="project" value="TreeGrafter"/>
</dbReference>
<feature type="domain" description="C2H2-type" evidence="7">
    <location>
        <begin position="369"/>
        <end position="396"/>
    </location>
</feature>
<dbReference type="PROSITE" id="PS00028">
    <property type="entry name" value="ZINC_FINGER_C2H2_1"/>
    <property type="match status" value="7"/>
</dbReference>
<dbReference type="STRING" id="35570.A0A1I8Q4M4"/>
<feature type="domain" description="C2H2-type" evidence="7">
    <location>
        <begin position="543"/>
        <end position="571"/>
    </location>
</feature>
<keyword evidence="4" id="KW-0862">Zinc</keyword>
<dbReference type="GO" id="GO:0000977">
    <property type="term" value="F:RNA polymerase II transcription regulatory region sequence-specific DNA binding"/>
    <property type="evidence" value="ECO:0007669"/>
    <property type="project" value="TreeGrafter"/>
</dbReference>
<reference evidence="9" key="1">
    <citation type="submission" date="2015-05" db="EMBL/GenBank/DDBJ databases">
        <authorList>
            <person name="Wilson R.K."/>
            <person name="Warren W.C."/>
            <person name="Olafson P."/>
        </authorList>
    </citation>
    <scope>NUCLEOTIDE SEQUENCE [LARGE SCALE GENOMIC DNA]</scope>
    <source>
        <strain evidence="9">USDA</strain>
    </source>
</reference>
<dbReference type="InterPro" id="IPR036236">
    <property type="entry name" value="Znf_C2H2_sf"/>
</dbReference>
<evidence type="ECO:0000256" key="5">
    <source>
        <dbReference type="PROSITE-ProRule" id="PRU00042"/>
    </source>
</evidence>
<reference evidence="8" key="2">
    <citation type="submission" date="2020-05" db="UniProtKB">
        <authorList>
            <consortium name="EnsemblMetazoa"/>
        </authorList>
    </citation>
    <scope>IDENTIFICATION</scope>
    <source>
        <strain evidence="8">USDA</strain>
    </source>
</reference>
<dbReference type="EnsemblMetazoa" id="SCAU013867-RB">
    <property type="protein sequence ID" value="SCAU013867-PB"/>
    <property type="gene ID" value="SCAU013867"/>
</dbReference>
<evidence type="ECO:0000313" key="8">
    <source>
        <dbReference type="EnsemblMetazoa" id="SCAU013867-PA"/>
    </source>
</evidence>
<proteinExistence type="predicted"/>
<keyword evidence="1" id="KW-0479">Metal-binding</keyword>
<keyword evidence="2" id="KW-0677">Repeat</keyword>
<dbReference type="InterPro" id="IPR013087">
    <property type="entry name" value="Znf_C2H2_type"/>
</dbReference>
<name>A0A1I8Q4M4_STOCA</name>
<dbReference type="SUPFAM" id="SSF57667">
    <property type="entry name" value="beta-beta-alpha zinc fingers"/>
    <property type="match status" value="4"/>
</dbReference>
<dbReference type="Gene3D" id="3.30.160.60">
    <property type="entry name" value="Classic Zinc Finger"/>
    <property type="match status" value="4"/>
</dbReference>
<feature type="compositionally biased region" description="Polar residues" evidence="6">
    <location>
        <begin position="268"/>
        <end position="287"/>
    </location>
</feature>
<evidence type="ECO:0000313" key="9">
    <source>
        <dbReference type="Proteomes" id="UP000095300"/>
    </source>
</evidence>
<dbReference type="PANTHER" id="PTHR24379:SF121">
    <property type="entry name" value="C2H2-TYPE DOMAIN-CONTAINING PROTEIN"/>
    <property type="match status" value="1"/>
</dbReference>
<evidence type="ECO:0000259" key="7">
    <source>
        <dbReference type="PROSITE" id="PS50157"/>
    </source>
</evidence>
<dbReference type="GO" id="GO:0000981">
    <property type="term" value="F:DNA-binding transcription factor activity, RNA polymerase II-specific"/>
    <property type="evidence" value="ECO:0007669"/>
    <property type="project" value="TreeGrafter"/>
</dbReference>
<dbReference type="PROSITE" id="PS50157">
    <property type="entry name" value="ZINC_FINGER_C2H2_2"/>
    <property type="match status" value="6"/>
</dbReference>
<dbReference type="EnsemblMetazoa" id="SCAU013867-RA">
    <property type="protein sequence ID" value="SCAU013867-PA"/>
    <property type="gene ID" value="SCAU013867"/>
</dbReference>
<feature type="domain" description="C2H2-type" evidence="7">
    <location>
        <begin position="459"/>
        <end position="486"/>
    </location>
</feature>
<keyword evidence="9" id="KW-1185">Reference proteome</keyword>
<gene>
    <name evidence="8" type="primary">106087437</name>
</gene>
<dbReference type="SMART" id="SM00355">
    <property type="entry name" value="ZnF_C2H2"/>
    <property type="match status" value="8"/>
</dbReference>
<organism evidence="8 9">
    <name type="scientific">Stomoxys calcitrans</name>
    <name type="common">Stable fly</name>
    <name type="synonym">Conops calcitrans</name>
    <dbReference type="NCBI Taxonomy" id="35570"/>
    <lineage>
        <taxon>Eukaryota</taxon>
        <taxon>Metazoa</taxon>
        <taxon>Ecdysozoa</taxon>
        <taxon>Arthropoda</taxon>
        <taxon>Hexapoda</taxon>
        <taxon>Insecta</taxon>
        <taxon>Pterygota</taxon>
        <taxon>Neoptera</taxon>
        <taxon>Endopterygota</taxon>
        <taxon>Diptera</taxon>
        <taxon>Brachycera</taxon>
        <taxon>Muscomorpha</taxon>
        <taxon>Muscoidea</taxon>
        <taxon>Muscidae</taxon>
        <taxon>Stomoxys</taxon>
    </lineage>
</organism>
<feature type="region of interest" description="Disordered" evidence="6">
    <location>
        <begin position="268"/>
        <end position="307"/>
    </location>
</feature>
<feature type="domain" description="C2H2-type" evidence="7">
    <location>
        <begin position="431"/>
        <end position="454"/>
    </location>
</feature>
<feature type="region of interest" description="Disordered" evidence="6">
    <location>
        <begin position="641"/>
        <end position="673"/>
    </location>
</feature>
<evidence type="ECO:0000256" key="4">
    <source>
        <dbReference type="ARBA" id="ARBA00022833"/>
    </source>
</evidence>
<feature type="domain" description="C2H2-type" evidence="7">
    <location>
        <begin position="488"/>
        <end position="515"/>
    </location>
</feature>
<dbReference type="AlphaFoldDB" id="A0A1I8Q4M4"/>
<dbReference type="Pfam" id="PF00096">
    <property type="entry name" value="zf-C2H2"/>
    <property type="match status" value="4"/>
</dbReference>
<feature type="compositionally biased region" description="Basic and acidic residues" evidence="6">
    <location>
        <begin position="591"/>
        <end position="608"/>
    </location>
</feature>
<accession>A0A1I8Q4M4</accession>
<sequence>MESSDIGSEEMCYLEVDDITCGSISYNEKSRVLKFTCTYCSESYLHMEHFCNHLTDHINSVEEDPIEYTEVEDETLYQHNKCGNEQEEESCASLDSNGCVINRLYEEYDGSLYSHDEENFENNLPTENAGFMDETDSIIEEVEESSDLTYQLDQRSKNTNDFRGFLPQSSNITSGDVPNHAKTTAKSFTSTNNSFEECFLKETDIEKIRSQGIVVNENKEPARRSKAKNDDLMRFSTKKNKKVTTVKVIAVKNRIAEIYDRIKNEQAKTQQMYAPSGQSEQKTQHMLPTSPKGDHHGTQYGALDTKENDSTRKIIGETLITLIPEGGKIPTTLPTQLERIHNKITISSPEREASEDEASSTLSSDDKTAVCPACGKVFRSHFSLTIHKRIHYLESDSTVKLAHKCSDCDQLFNKLSQLKQHVESVHYPDGFVCKICNRRLCSLSLLERHMVKVHLERPFNCQLCGKNFSDPITYEEHVISHKSADKCHKCQICGRKYSTQFFLKQHMRNHKKQMPQTCVVCGKVTLRITQHMKIHTPRPKRLLSCSVCGKIFNFSSGLSHHFKVMHKLPRPPPKQKKDNNANTQRRKRKSRNNENVHKIKDDSYHHMASRENLNDSQIIIEEPSEIPDEVYTADEFITQSPVQNPSLSDKDSGVHMSDRNNSSHNFDEEDVNHKEEEAKRVIVELIQNSTYPSFLSENLLTPPIAREETISAVNSIVRDS</sequence>
<feature type="region of interest" description="Disordered" evidence="6">
    <location>
        <begin position="565"/>
        <end position="608"/>
    </location>
</feature>
<dbReference type="Pfam" id="PF12874">
    <property type="entry name" value="zf-met"/>
    <property type="match status" value="1"/>
</dbReference>
<evidence type="ECO:0000256" key="3">
    <source>
        <dbReference type="ARBA" id="ARBA00022771"/>
    </source>
</evidence>
<feature type="compositionally biased region" description="Basic and acidic residues" evidence="6">
    <location>
        <begin position="648"/>
        <end position="658"/>
    </location>
</feature>